<dbReference type="InterPro" id="IPR051617">
    <property type="entry name" value="UNC-93-like_regulator"/>
</dbReference>
<evidence type="ECO:0000256" key="1">
    <source>
        <dbReference type="ARBA" id="ARBA00004141"/>
    </source>
</evidence>
<feature type="transmembrane region" description="Helical" evidence="6">
    <location>
        <begin position="220"/>
        <end position="240"/>
    </location>
</feature>
<sequence>MANIAQENSPNLREQQQMEIEQENSDQQKLNQVEDGEQTSFENVAQPQKFTKKQAYINTVFLGLGFFLIFVATDTALHYLSVMFGSAATYFLAAYGVINGCLALFMPFILHFLGIKAAIHLSSILCLFFIAMILISQFLSEGSEDGSLPAIGFVLVIIGAAAYGCGTAMLWFSYSSFMDAITSPQNRGTIVGLFYGLFYINSPVGNLLAGILNATSLKGSTIQLIFTSFAVLGVLILIPLKNAQIPPGRYVPFKPYFKEMFKIAKVPSYYTVVLSFFNNLVLNGFLMSIFSVQLPPETAKQLVGYSFAIGGLTMTIGAFTWGQVIDRRSKRAAFFSNVFLMFLLIIFANLTLQQPLEVYGFLFSSQDSNQFWLAFDTCRHNPAGVFLGNCGQGIVSLSSIVGVNYPEYYIVLLILMGVVYALMGWNVDTHYASFAHVNEEDLVNAILEDPTLLVSDPNEDINKPLNMDEMTQLEGDEDAERENQDQTEQIEGMKTLKAQFNSDIPSTASASTLAKLVSSGTVTGLTRYNSRIGGLSRNLGDAEVMNRQRNQSIANIASTAHLAALTAEPGSVLHHIKNSMADLAIQAQQAVQQSGQVSQGIQRDEQGLQRIPSSQSQSLFQQQQQQGSFFFQRQFMGTIRRPSPMMPRLTSISAPKGQSMAQGTSQLQQPTSSQMQQPEQTSTIRASQQQLQTLKQSTLKLSPQLNKNQLQQNTGSPQNKSSANISQTSRFTSQLQKEQSSGVETEEQASFDLHTGFVPSTIGASSLYRATTRSALDQQINPTPDGLPPKGSRPPITIEKLARKQQKMPFFMGGADAVVAMNQDSFHPSQSSSSMQPKPTRNIQQIEQQSGGLQSSKSVLSSQNIQSQSPSTRQNSVTLRRENESLPSIRENEDEFGSEPTFEKEEEKPTKQIRSNQSKLENESKISRKLDEDQEEADIEADENGPLFEEQGEDIEKELAGTIESD</sequence>
<feature type="compositionally biased region" description="Acidic residues" evidence="5">
    <location>
        <begin position="932"/>
        <end position="943"/>
    </location>
</feature>
<accession>A0A5J4WDW3</accession>
<keyword evidence="3 6" id="KW-1133">Transmembrane helix</keyword>
<dbReference type="CDD" id="cd06174">
    <property type="entry name" value="MFS"/>
    <property type="match status" value="1"/>
</dbReference>
<feature type="transmembrane region" description="Helical" evidence="6">
    <location>
        <begin position="408"/>
        <end position="427"/>
    </location>
</feature>
<feature type="transmembrane region" description="Helical" evidence="6">
    <location>
        <begin position="193"/>
        <end position="214"/>
    </location>
</feature>
<dbReference type="PANTHER" id="PTHR23294:SF0">
    <property type="entry name" value="UNC93-LIKE PROTEIN MFSD11"/>
    <property type="match status" value="1"/>
</dbReference>
<feature type="region of interest" description="Disordered" evidence="5">
    <location>
        <begin position="709"/>
        <end position="752"/>
    </location>
</feature>
<dbReference type="InterPro" id="IPR036259">
    <property type="entry name" value="MFS_trans_sf"/>
</dbReference>
<feature type="transmembrane region" description="Helical" evidence="6">
    <location>
        <begin position="268"/>
        <end position="290"/>
    </location>
</feature>
<evidence type="ECO:0000256" key="5">
    <source>
        <dbReference type="SAM" id="MobiDB-lite"/>
    </source>
</evidence>
<comment type="subcellular location">
    <subcellularLocation>
        <location evidence="1">Membrane</location>
        <topology evidence="1">Multi-pass membrane protein</topology>
    </subcellularLocation>
</comment>
<evidence type="ECO:0000256" key="4">
    <source>
        <dbReference type="ARBA" id="ARBA00023136"/>
    </source>
</evidence>
<dbReference type="GO" id="GO:0016020">
    <property type="term" value="C:membrane"/>
    <property type="evidence" value="ECO:0007669"/>
    <property type="project" value="UniProtKB-SubCell"/>
</dbReference>
<feature type="compositionally biased region" description="Basic and acidic residues" evidence="5">
    <location>
        <begin position="920"/>
        <end position="931"/>
    </location>
</feature>
<protein>
    <submittedName>
        <fullName evidence="7">Uncharacterized protein</fullName>
    </submittedName>
</protein>
<dbReference type="PANTHER" id="PTHR23294">
    <property type="entry name" value="ET TRANSLATION PRODUCT-RELATED"/>
    <property type="match status" value="1"/>
</dbReference>
<dbReference type="Gene3D" id="1.20.1250.20">
    <property type="entry name" value="MFS general substrate transporter like domains"/>
    <property type="match status" value="1"/>
</dbReference>
<dbReference type="AlphaFoldDB" id="A0A5J4WDW3"/>
<dbReference type="EMBL" id="SNRW01002314">
    <property type="protein sequence ID" value="KAA6393184.1"/>
    <property type="molecule type" value="Genomic_DNA"/>
</dbReference>
<dbReference type="SUPFAM" id="SSF103473">
    <property type="entry name" value="MFS general substrate transporter"/>
    <property type="match status" value="1"/>
</dbReference>
<feature type="region of interest" description="Disordered" evidence="5">
    <location>
        <begin position="1"/>
        <end position="33"/>
    </location>
</feature>
<feature type="transmembrane region" description="Helical" evidence="6">
    <location>
        <begin position="151"/>
        <end position="172"/>
    </location>
</feature>
<organism evidence="7 8">
    <name type="scientific">Streblomastix strix</name>
    <dbReference type="NCBI Taxonomy" id="222440"/>
    <lineage>
        <taxon>Eukaryota</taxon>
        <taxon>Metamonada</taxon>
        <taxon>Preaxostyla</taxon>
        <taxon>Oxymonadida</taxon>
        <taxon>Streblomastigidae</taxon>
        <taxon>Streblomastix</taxon>
    </lineage>
</organism>
<name>A0A5J4WDW3_9EUKA</name>
<gene>
    <name evidence="7" type="ORF">EZS28_011289</name>
</gene>
<keyword evidence="2 6" id="KW-0812">Transmembrane</keyword>
<feature type="compositionally biased region" description="Polar residues" evidence="5">
    <location>
        <begin position="848"/>
        <end position="878"/>
    </location>
</feature>
<proteinExistence type="predicted"/>
<feature type="compositionally biased region" description="Low complexity" evidence="5">
    <location>
        <begin position="662"/>
        <end position="691"/>
    </location>
</feature>
<feature type="compositionally biased region" description="Low complexity" evidence="5">
    <location>
        <begin position="613"/>
        <end position="623"/>
    </location>
</feature>
<comment type="caution">
    <text evidence="7">The sequence shown here is derived from an EMBL/GenBank/DDBJ whole genome shotgun (WGS) entry which is preliminary data.</text>
</comment>
<feature type="transmembrane region" description="Helical" evidence="6">
    <location>
        <begin position="117"/>
        <end position="139"/>
    </location>
</feature>
<feature type="compositionally biased region" description="Polar residues" evidence="5">
    <location>
        <begin position="1"/>
        <end position="31"/>
    </location>
</feature>
<evidence type="ECO:0000313" key="8">
    <source>
        <dbReference type="Proteomes" id="UP000324800"/>
    </source>
</evidence>
<evidence type="ECO:0000256" key="2">
    <source>
        <dbReference type="ARBA" id="ARBA00022692"/>
    </source>
</evidence>
<feature type="transmembrane region" description="Helical" evidence="6">
    <location>
        <begin position="302"/>
        <end position="321"/>
    </location>
</feature>
<feature type="transmembrane region" description="Helical" evidence="6">
    <location>
        <begin position="79"/>
        <end position="105"/>
    </location>
</feature>
<feature type="region of interest" description="Disordered" evidence="5">
    <location>
        <begin position="848"/>
        <end position="966"/>
    </location>
</feature>
<feature type="compositionally biased region" description="Polar residues" evidence="5">
    <location>
        <begin position="709"/>
        <end position="743"/>
    </location>
</feature>
<feature type="region of interest" description="Disordered" evidence="5">
    <location>
        <begin position="639"/>
        <end position="691"/>
    </location>
</feature>
<feature type="transmembrane region" description="Helical" evidence="6">
    <location>
        <begin position="55"/>
        <end position="73"/>
    </location>
</feature>
<evidence type="ECO:0000313" key="7">
    <source>
        <dbReference type="EMBL" id="KAA6393184.1"/>
    </source>
</evidence>
<feature type="transmembrane region" description="Helical" evidence="6">
    <location>
        <begin position="333"/>
        <end position="352"/>
    </location>
</feature>
<feature type="compositionally biased region" description="Basic and acidic residues" evidence="5">
    <location>
        <begin position="901"/>
        <end position="910"/>
    </location>
</feature>
<feature type="region of interest" description="Disordered" evidence="5">
    <location>
        <begin position="596"/>
        <end position="623"/>
    </location>
</feature>
<keyword evidence="4 6" id="KW-0472">Membrane</keyword>
<evidence type="ECO:0000256" key="6">
    <source>
        <dbReference type="SAM" id="Phobius"/>
    </source>
</evidence>
<reference evidence="7 8" key="1">
    <citation type="submission" date="2019-03" db="EMBL/GenBank/DDBJ databases">
        <title>Single cell metagenomics reveals metabolic interactions within the superorganism composed of flagellate Streblomastix strix and complex community of Bacteroidetes bacteria on its surface.</title>
        <authorList>
            <person name="Treitli S.C."/>
            <person name="Kolisko M."/>
            <person name="Husnik F."/>
            <person name="Keeling P."/>
            <person name="Hampl V."/>
        </authorList>
    </citation>
    <scope>NUCLEOTIDE SEQUENCE [LARGE SCALE GENOMIC DNA]</scope>
    <source>
        <strain evidence="7">ST1C</strain>
    </source>
</reference>
<evidence type="ECO:0000256" key="3">
    <source>
        <dbReference type="ARBA" id="ARBA00022989"/>
    </source>
</evidence>
<dbReference type="Proteomes" id="UP000324800">
    <property type="component" value="Unassembled WGS sequence"/>
</dbReference>